<feature type="compositionally biased region" description="Basic residues" evidence="1">
    <location>
        <begin position="19"/>
        <end position="28"/>
    </location>
</feature>
<dbReference type="Proteomes" id="UP000183018">
    <property type="component" value="Unassembled WGS sequence"/>
</dbReference>
<evidence type="ECO:0000313" key="3">
    <source>
        <dbReference type="Proteomes" id="UP000183018"/>
    </source>
</evidence>
<dbReference type="STRING" id="289370.SAMN05216602_3286"/>
<name>A0A1I3M7E4_9GAMM</name>
<accession>A0A1I3M7E4</accession>
<evidence type="ECO:0000256" key="1">
    <source>
        <dbReference type="SAM" id="MobiDB-lite"/>
    </source>
</evidence>
<keyword evidence="3" id="KW-1185">Reference proteome</keyword>
<evidence type="ECO:0000313" key="2">
    <source>
        <dbReference type="EMBL" id="SFI92911.1"/>
    </source>
</evidence>
<protein>
    <submittedName>
        <fullName evidence="2">Uncharacterized protein</fullName>
    </submittedName>
</protein>
<dbReference type="AlphaFoldDB" id="A0A1I3M7E4"/>
<organism evidence="2 3">
    <name type="scientific">Phytopseudomonas argentinensis</name>
    <dbReference type="NCBI Taxonomy" id="289370"/>
    <lineage>
        <taxon>Bacteria</taxon>
        <taxon>Pseudomonadati</taxon>
        <taxon>Pseudomonadota</taxon>
        <taxon>Gammaproteobacteria</taxon>
        <taxon>Pseudomonadales</taxon>
        <taxon>Pseudomonadaceae</taxon>
        <taxon>Phytopseudomonas</taxon>
    </lineage>
</organism>
<feature type="region of interest" description="Disordered" evidence="1">
    <location>
        <begin position="45"/>
        <end position="66"/>
    </location>
</feature>
<proteinExistence type="predicted"/>
<sequence>MLKKSQLAPSLYCSASHGQKSRSKKPPAHRHDYFISLRIAPLISPCRSNQRAARPETLSHSARERP</sequence>
<reference evidence="3" key="1">
    <citation type="submission" date="2016-10" db="EMBL/GenBank/DDBJ databases">
        <authorList>
            <person name="Varghese N."/>
            <person name="Submissions S."/>
        </authorList>
    </citation>
    <scope>NUCLEOTIDE SEQUENCE [LARGE SCALE GENOMIC DNA]</scope>
    <source>
        <strain evidence="3">LMG 22563</strain>
    </source>
</reference>
<dbReference type="EMBL" id="FORC01000003">
    <property type="protein sequence ID" value="SFI92911.1"/>
    <property type="molecule type" value="Genomic_DNA"/>
</dbReference>
<feature type="region of interest" description="Disordered" evidence="1">
    <location>
        <begin position="1"/>
        <end position="31"/>
    </location>
</feature>
<gene>
    <name evidence="2" type="ORF">SAMN05216602_3286</name>
</gene>